<evidence type="ECO:0000313" key="2">
    <source>
        <dbReference type="Proteomes" id="UP001524499"/>
    </source>
</evidence>
<organism evidence="1 2">
    <name type="scientific">Methylomonas subterranea</name>
    <dbReference type="NCBI Taxonomy" id="2952225"/>
    <lineage>
        <taxon>Bacteria</taxon>
        <taxon>Pseudomonadati</taxon>
        <taxon>Pseudomonadota</taxon>
        <taxon>Gammaproteobacteria</taxon>
        <taxon>Methylococcales</taxon>
        <taxon>Methylococcaceae</taxon>
        <taxon>Methylomonas</taxon>
    </lineage>
</organism>
<reference evidence="1 2" key="1">
    <citation type="submission" date="2022-07" db="EMBL/GenBank/DDBJ databases">
        <title>Methylomonas rivi sp. nov., Methylomonas rosea sp. nov., Methylomonas aureus sp. nov. and Methylomonas subterranea sp. nov., four novel methanotrophs isolated from a freshwater creek and the deep terrestrial subsurface.</title>
        <authorList>
            <person name="Abin C."/>
            <person name="Sankaranarayanan K."/>
            <person name="Garner C."/>
            <person name="Sindelar R."/>
            <person name="Kotary K."/>
            <person name="Garner R."/>
            <person name="Barclay S."/>
            <person name="Lawson P."/>
            <person name="Krumholz L."/>
        </authorList>
    </citation>
    <scope>NUCLEOTIDE SEQUENCE [LARGE SCALE GENOMIC DNA]</scope>
    <source>
        <strain evidence="1 2">SURF-2</strain>
    </source>
</reference>
<protein>
    <submittedName>
        <fullName evidence="1">Uncharacterized protein</fullName>
    </submittedName>
</protein>
<name>A0ABT1TCT8_9GAMM</name>
<dbReference type="EMBL" id="JANIBJ010000005">
    <property type="protein sequence ID" value="MCQ8103273.1"/>
    <property type="molecule type" value="Genomic_DNA"/>
</dbReference>
<evidence type="ECO:0000313" key="1">
    <source>
        <dbReference type="EMBL" id="MCQ8103273.1"/>
    </source>
</evidence>
<comment type="caution">
    <text evidence="1">The sequence shown here is derived from an EMBL/GenBank/DDBJ whole genome shotgun (WGS) entry which is preliminary data.</text>
</comment>
<dbReference type="Proteomes" id="UP001524499">
    <property type="component" value="Unassembled WGS sequence"/>
</dbReference>
<accession>A0ABT1TCT8</accession>
<sequence length="52" mass="6170">MNEQQWKDTLKQQHQKAFEIAEAYAEKQANNQQAKPFAWDEYMPAKGWAVRS</sequence>
<proteinExistence type="predicted"/>
<keyword evidence="2" id="KW-1185">Reference proteome</keyword>
<dbReference type="RefSeq" id="WP_256600960.1">
    <property type="nucleotide sequence ID" value="NZ_JANIBJ010000005.1"/>
</dbReference>
<gene>
    <name evidence="1" type="ORF">NP590_04065</name>
</gene>